<feature type="transmembrane region" description="Helical" evidence="1">
    <location>
        <begin position="7"/>
        <end position="24"/>
    </location>
</feature>
<keyword evidence="1" id="KW-0472">Membrane</keyword>
<sequence>MKRHKAIRFFMVITVFIMQITFLLMTLKENYESNNFLIVTSVLLIALTIFFGYRYLDLHHEDHSYEKISVVIWVPIGALICYSLNVYGDLGSVLAAGITGTTASFIPALNKKSDYLKKLPAAIYCGAFVGMSSVEISPSVGFIVTAGVLTGVFFMLSKNLFLGIGGKLGSIAFLGVVVIYLLNWLSI</sequence>
<reference evidence="2 3" key="1">
    <citation type="submission" date="2018-02" db="EMBL/GenBank/DDBJ databases">
        <title>Genomic Encyclopedia of Archaeal and Bacterial Type Strains, Phase II (KMG-II): from individual species to whole genera.</title>
        <authorList>
            <person name="Goeker M."/>
        </authorList>
    </citation>
    <scope>NUCLEOTIDE SEQUENCE [LARGE SCALE GENOMIC DNA]</scope>
    <source>
        <strain evidence="2 3">DSM 16809</strain>
    </source>
</reference>
<feature type="transmembrane region" description="Helical" evidence="1">
    <location>
        <begin position="121"/>
        <end position="154"/>
    </location>
</feature>
<comment type="caution">
    <text evidence="2">The sequence shown here is derived from an EMBL/GenBank/DDBJ whole genome shotgun (WGS) entry which is preliminary data.</text>
</comment>
<evidence type="ECO:0000313" key="2">
    <source>
        <dbReference type="EMBL" id="PPK95511.1"/>
    </source>
</evidence>
<protein>
    <submittedName>
        <fullName evidence="2">Uncharacterized protein</fullName>
    </submittedName>
</protein>
<name>A0A2S6IMU6_9FLAO</name>
<dbReference type="Proteomes" id="UP000239002">
    <property type="component" value="Unassembled WGS sequence"/>
</dbReference>
<dbReference type="AlphaFoldDB" id="A0A2S6IMU6"/>
<dbReference type="RefSeq" id="WP_104514822.1">
    <property type="nucleotide sequence ID" value="NZ_MQVW01000002.1"/>
</dbReference>
<dbReference type="EMBL" id="PTJE01000002">
    <property type="protein sequence ID" value="PPK95511.1"/>
    <property type="molecule type" value="Genomic_DNA"/>
</dbReference>
<accession>A0A2S6IMU6</accession>
<feature type="transmembrane region" description="Helical" evidence="1">
    <location>
        <begin position="68"/>
        <end position="87"/>
    </location>
</feature>
<proteinExistence type="predicted"/>
<organism evidence="2 3">
    <name type="scientific">Nonlabens xylanidelens</name>
    <dbReference type="NCBI Taxonomy" id="191564"/>
    <lineage>
        <taxon>Bacteria</taxon>
        <taxon>Pseudomonadati</taxon>
        <taxon>Bacteroidota</taxon>
        <taxon>Flavobacteriia</taxon>
        <taxon>Flavobacteriales</taxon>
        <taxon>Flavobacteriaceae</taxon>
        <taxon>Nonlabens</taxon>
    </lineage>
</organism>
<feature type="transmembrane region" description="Helical" evidence="1">
    <location>
        <begin position="36"/>
        <end position="56"/>
    </location>
</feature>
<gene>
    <name evidence="2" type="ORF">LY01_01099</name>
</gene>
<keyword evidence="1" id="KW-1133">Transmembrane helix</keyword>
<dbReference type="OrthoDB" id="6333271at2"/>
<keyword evidence="1" id="KW-0812">Transmembrane</keyword>
<feature type="transmembrane region" description="Helical" evidence="1">
    <location>
        <begin position="160"/>
        <end position="182"/>
    </location>
</feature>
<feature type="transmembrane region" description="Helical" evidence="1">
    <location>
        <begin position="93"/>
        <end position="109"/>
    </location>
</feature>
<keyword evidence="3" id="KW-1185">Reference proteome</keyword>
<evidence type="ECO:0000313" key="3">
    <source>
        <dbReference type="Proteomes" id="UP000239002"/>
    </source>
</evidence>
<evidence type="ECO:0000256" key="1">
    <source>
        <dbReference type="SAM" id="Phobius"/>
    </source>
</evidence>